<gene>
    <name evidence="1" type="ORF">NCTC12195_02085</name>
</gene>
<organism evidence="1 2">
    <name type="scientific">Staphylococcus gallinarum</name>
    <dbReference type="NCBI Taxonomy" id="1293"/>
    <lineage>
        <taxon>Bacteria</taxon>
        <taxon>Bacillati</taxon>
        <taxon>Bacillota</taxon>
        <taxon>Bacilli</taxon>
        <taxon>Bacillales</taxon>
        <taxon>Staphylococcaceae</taxon>
        <taxon>Staphylococcus</taxon>
    </lineage>
</organism>
<accession>A0A380FEI7</accession>
<reference evidence="1 2" key="1">
    <citation type="submission" date="2018-06" db="EMBL/GenBank/DDBJ databases">
        <authorList>
            <consortium name="Pathogen Informatics"/>
            <person name="Doyle S."/>
        </authorList>
    </citation>
    <scope>NUCLEOTIDE SEQUENCE [LARGE SCALE GENOMIC DNA]</scope>
    <source>
        <strain evidence="1 2">NCTC12195</strain>
    </source>
</reference>
<dbReference type="EMBL" id="UHDK01000001">
    <property type="protein sequence ID" value="SUM32637.1"/>
    <property type="molecule type" value="Genomic_DNA"/>
</dbReference>
<protein>
    <submittedName>
        <fullName evidence="1">Pseudouridylate synthase</fullName>
    </submittedName>
</protein>
<sequence length="35" mass="4077">MIMVRLMLQLVENKNDRQSMDVVDDGKEAVTHFNV</sequence>
<dbReference type="AlphaFoldDB" id="A0A380FEI7"/>
<name>A0A380FEI7_STAGA</name>
<evidence type="ECO:0000313" key="2">
    <source>
        <dbReference type="Proteomes" id="UP000255277"/>
    </source>
</evidence>
<dbReference type="Proteomes" id="UP000255277">
    <property type="component" value="Unassembled WGS sequence"/>
</dbReference>
<evidence type="ECO:0000313" key="1">
    <source>
        <dbReference type="EMBL" id="SUM32637.1"/>
    </source>
</evidence>
<proteinExistence type="predicted"/>